<feature type="compositionally biased region" description="Basic and acidic residues" evidence="1">
    <location>
        <begin position="38"/>
        <end position="55"/>
    </location>
</feature>
<dbReference type="AlphaFoldDB" id="A0A4Y9XUA1"/>
<keyword evidence="3" id="KW-1185">Reference proteome</keyword>
<name>A0A4Y9XUA1_9AGAM</name>
<feature type="compositionally biased region" description="Basic and acidic residues" evidence="1">
    <location>
        <begin position="12"/>
        <end position="28"/>
    </location>
</feature>
<dbReference type="Proteomes" id="UP000298327">
    <property type="component" value="Unassembled WGS sequence"/>
</dbReference>
<sequence length="103" mass="11584">MQYSGSTTTRTVLRDTEPEHQLQEDDRATCSPNSGNRDGYHGRKSSHERTTKDAARQIALRPSQTSAATRRPRTSNACASRVDADRRRPGHRIDFSCAGERLR</sequence>
<comment type="caution">
    <text evidence="2">The sequence shown here is derived from an EMBL/GenBank/DDBJ whole genome shotgun (WGS) entry which is preliminary data.</text>
</comment>
<evidence type="ECO:0000313" key="2">
    <source>
        <dbReference type="EMBL" id="TFY52711.1"/>
    </source>
</evidence>
<gene>
    <name evidence="2" type="ORF">EVG20_g10435</name>
</gene>
<dbReference type="EMBL" id="SEOQ01001261">
    <property type="protein sequence ID" value="TFY52711.1"/>
    <property type="molecule type" value="Genomic_DNA"/>
</dbReference>
<organism evidence="2 3">
    <name type="scientific">Dentipellis fragilis</name>
    <dbReference type="NCBI Taxonomy" id="205917"/>
    <lineage>
        <taxon>Eukaryota</taxon>
        <taxon>Fungi</taxon>
        <taxon>Dikarya</taxon>
        <taxon>Basidiomycota</taxon>
        <taxon>Agaricomycotina</taxon>
        <taxon>Agaricomycetes</taxon>
        <taxon>Russulales</taxon>
        <taxon>Hericiaceae</taxon>
        <taxon>Dentipellis</taxon>
    </lineage>
</organism>
<reference evidence="2 3" key="1">
    <citation type="submission" date="2019-02" db="EMBL/GenBank/DDBJ databases">
        <title>Genome sequencing of the rare red list fungi Dentipellis fragilis.</title>
        <authorList>
            <person name="Buettner E."/>
            <person name="Kellner H."/>
        </authorList>
    </citation>
    <scope>NUCLEOTIDE SEQUENCE [LARGE SCALE GENOMIC DNA]</scope>
    <source>
        <strain evidence="2 3">DSM 105465</strain>
    </source>
</reference>
<protein>
    <submittedName>
        <fullName evidence="2">Uncharacterized protein</fullName>
    </submittedName>
</protein>
<feature type="compositionally biased region" description="Polar residues" evidence="1">
    <location>
        <begin position="1"/>
        <end position="11"/>
    </location>
</feature>
<proteinExistence type="predicted"/>
<feature type="compositionally biased region" description="Basic and acidic residues" evidence="1">
    <location>
        <begin position="82"/>
        <end position="103"/>
    </location>
</feature>
<evidence type="ECO:0000256" key="1">
    <source>
        <dbReference type="SAM" id="MobiDB-lite"/>
    </source>
</evidence>
<feature type="compositionally biased region" description="Polar residues" evidence="1">
    <location>
        <begin position="62"/>
        <end position="78"/>
    </location>
</feature>
<evidence type="ECO:0000313" key="3">
    <source>
        <dbReference type="Proteomes" id="UP000298327"/>
    </source>
</evidence>
<feature type="region of interest" description="Disordered" evidence="1">
    <location>
        <begin position="1"/>
        <end position="103"/>
    </location>
</feature>
<accession>A0A4Y9XUA1</accession>